<name>A0ABQ3GVP8_9GAMM</name>
<organism evidence="7 8">
    <name type="scientific">Psychrobacter glaciei</name>
    <dbReference type="NCBI Taxonomy" id="619771"/>
    <lineage>
        <taxon>Bacteria</taxon>
        <taxon>Pseudomonadati</taxon>
        <taxon>Pseudomonadota</taxon>
        <taxon>Gammaproteobacteria</taxon>
        <taxon>Moraxellales</taxon>
        <taxon>Moraxellaceae</taxon>
        <taxon>Psychrobacter</taxon>
    </lineage>
</organism>
<dbReference type="NCBIfam" id="TIGR02116">
    <property type="entry name" value="toxin_Txe_YoeB"/>
    <property type="match status" value="1"/>
</dbReference>
<evidence type="ECO:0000256" key="5">
    <source>
        <dbReference type="ARBA" id="ARBA00022801"/>
    </source>
</evidence>
<dbReference type="Gene3D" id="3.30.2310.20">
    <property type="entry name" value="RelE-like"/>
    <property type="match status" value="1"/>
</dbReference>
<evidence type="ECO:0000256" key="2">
    <source>
        <dbReference type="ARBA" id="ARBA00022649"/>
    </source>
</evidence>
<accession>A0ABQ3GVP8</accession>
<gene>
    <name evidence="7" type="ORF">GCM10016272_26940</name>
</gene>
<keyword evidence="2" id="KW-1277">Toxin-antitoxin system</keyword>
<evidence type="ECO:0000313" key="8">
    <source>
        <dbReference type="Proteomes" id="UP000610203"/>
    </source>
</evidence>
<sequence length="84" mass="10286">MILSWTEYAWEDYEYWQRTSKEKVKQIGKLIKAIKRDPFKGIGKPEPLKHDLAGYWSRRIDQEHRLVYEIQDDAIIIVQCRYHY</sequence>
<dbReference type="PANTHER" id="PTHR38039">
    <property type="entry name" value="TOXIN YOEB"/>
    <property type="match status" value="1"/>
</dbReference>
<keyword evidence="3" id="KW-0540">Nuclease</keyword>
<reference evidence="8" key="1">
    <citation type="journal article" date="2019" name="Int. J. Syst. Evol. Microbiol.">
        <title>The Global Catalogue of Microorganisms (GCM) 10K type strain sequencing project: providing services to taxonomists for standard genome sequencing and annotation.</title>
        <authorList>
            <consortium name="The Broad Institute Genomics Platform"/>
            <consortium name="The Broad Institute Genome Sequencing Center for Infectious Disease"/>
            <person name="Wu L."/>
            <person name="Ma J."/>
        </authorList>
    </citation>
    <scope>NUCLEOTIDE SEQUENCE [LARGE SCALE GENOMIC DNA]</scope>
    <source>
        <strain evidence="8">KCTC 42280</strain>
    </source>
</reference>
<dbReference type="Proteomes" id="UP000610203">
    <property type="component" value="Unassembled WGS sequence"/>
</dbReference>
<dbReference type="EMBL" id="BMZR01000010">
    <property type="protein sequence ID" value="GHD38119.1"/>
    <property type="molecule type" value="Genomic_DNA"/>
</dbReference>
<comment type="caution">
    <text evidence="7">The sequence shown here is derived from an EMBL/GenBank/DDBJ whole genome shotgun (WGS) entry which is preliminary data.</text>
</comment>
<dbReference type="InterPro" id="IPR009614">
    <property type="entry name" value="YoeB_toxin"/>
</dbReference>
<dbReference type="Pfam" id="PF06769">
    <property type="entry name" value="YoeB_toxin"/>
    <property type="match status" value="1"/>
</dbReference>
<dbReference type="InterPro" id="IPR035093">
    <property type="entry name" value="RelE/ParE_toxin_dom_sf"/>
</dbReference>
<comment type="similarity">
    <text evidence="1">Belongs to the YoeB family.</text>
</comment>
<dbReference type="RefSeq" id="WP_189586934.1">
    <property type="nucleotide sequence ID" value="NZ_BMZR01000010.1"/>
</dbReference>
<keyword evidence="4" id="KW-0255">Endonuclease</keyword>
<keyword evidence="5" id="KW-0378">Hydrolase</keyword>
<evidence type="ECO:0000256" key="3">
    <source>
        <dbReference type="ARBA" id="ARBA00022722"/>
    </source>
</evidence>
<evidence type="ECO:0000256" key="4">
    <source>
        <dbReference type="ARBA" id="ARBA00022759"/>
    </source>
</evidence>
<proteinExistence type="inferred from homology"/>
<evidence type="ECO:0000256" key="6">
    <source>
        <dbReference type="ARBA" id="ARBA00030388"/>
    </source>
</evidence>
<dbReference type="SUPFAM" id="SSF143011">
    <property type="entry name" value="RelE-like"/>
    <property type="match status" value="1"/>
</dbReference>
<dbReference type="PANTHER" id="PTHR38039:SF1">
    <property type="entry name" value="TOXIN YOEB"/>
    <property type="match status" value="1"/>
</dbReference>
<keyword evidence="8" id="KW-1185">Reference proteome</keyword>
<evidence type="ECO:0000313" key="7">
    <source>
        <dbReference type="EMBL" id="GHD38119.1"/>
    </source>
</evidence>
<protein>
    <recommendedName>
        <fullName evidence="6">Putative mRNA interferase YoeB</fullName>
    </recommendedName>
</protein>
<evidence type="ECO:0000256" key="1">
    <source>
        <dbReference type="ARBA" id="ARBA00008172"/>
    </source>
</evidence>